<dbReference type="EMBL" id="CP129013">
    <property type="protein sequence ID" value="WLR41220.1"/>
    <property type="molecule type" value="Genomic_DNA"/>
</dbReference>
<organism evidence="1 2">
    <name type="scientific">Bacillus carboniphilus</name>
    <dbReference type="NCBI Taxonomy" id="86663"/>
    <lineage>
        <taxon>Bacteria</taxon>
        <taxon>Bacillati</taxon>
        <taxon>Bacillota</taxon>
        <taxon>Bacilli</taxon>
        <taxon>Bacillales</taxon>
        <taxon>Bacillaceae</taxon>
        <taxon>Bacillus</taxon>
    </lineage>
</organism>
<accession>A0ABY9JS39</accession>
<evidence type="ECO:0000313" key="2">
    <source>
        <dbReference type="Proteomes" id="UP001197974"/>
    </source>
</evidence>
<proteinExistence type="predicted"/>
<dbReference type="RefSeq" id="WP_306019530.1">
    <property type="nucleotide sequence ID" value="NZ_CP129013.1"/>
</dbReference>
<reference evidence="1 2" key="1">
    <citation type="submission" date="2023-06" db="EMBL/GenBank/DDBJ databases">
        <title>Five Gram-positive bacteria isolated from mangrove sediments in Shenzhen, Guangdong, China.</title>
        <authorList>
            <person name="Yu S."/>
            <person name="Zheng W."/>
            <person name="Huang Y."/>
        </authorList>
    </citation>
    <scope>NUCLEOTIDE SEQUENCE [LARGE SCALE GENOMIC DNA]</scope>
    <source>
        <strain evidence="1 2">SaN35-3</strain>
    </source>
</reference>
<keyword evidence="2" id="KW-1185">Reference proteome</keyword>
<name>A0ABY9JS39_9BACI</name>
<dbReference type="Proteomes" id="UP001197974">
    <property type="component" value="Chromosome"/>
</dbReference>
<evidence type="ECO:0000313" key="1">
    <source>
        <dbReference type="EMBL" id="WLR41220.1"/>
    </source>
</evidence>
<gene>
    <name evidence="1" type="ORF">LC087_09715</name>
</gene>
<protein>
    <submittedName>
        <fullName evidence="1">Uncharacterized protein</fullName>
    </submittedName>
</protein>
<sequence length="50" mass="5573">MLINNRIEPNEEVMQVVNPSEAFVIGELLEEEGSQPLKLPSFILCSNTSI</sequence>